<organism evidence="2 3">
    <name type="scientific">Oceanobacillus luteolus</name>
    <dbReference type="NCBI Taxonomy" id="1274358"/>
    <lineage>
        <taxon>Bacteria</taxon>
        <taxon>Bacillati</taxon>
        <taxon>Bacillota</taxon>
        <taxon>Bacilli</taxon>
        <taxon>Bacillales</taxon>
        <taxon>Bacillaceae</taxon>
        <taxon>Oceanobacillus</taxon>
    </lineage>
</organism>
<feature type="domain" description="Helix-hairpin-helix DNA-binding motif class 1" evidence="1">
    <location>
        <begin position="170"/>
        <end position="189"/>
    </location>
</feature>
<dbReference type="InterPro" id="IPR004509">
    <property type="entry name" value="Competence_ComEA_HhH"/>
</dbReference>
<reference evidence="3" key="1">
    <citation type="journal article" date="2019" name="Int. J. Syst. Evol. Microbiol.">
        <title>The Global Catalogue of Microorganisms (GCM) 10K type strain sequencing project: providing services to taxonomists for standard genome sequencing and annotation.</title>
        <authorList>
            <consortium name="The Broad Institute Genomics Platform"/>
            <consortium name="The Broad Institute Genome Sequencing Center for Infectious Disease"/>
            <person name="Wu L."/>
            <person name="Ma J."/>
        </authorList>
    </citation>
    <scope>NUCLEOTIDE SEQUENCE [LARGE SCALE GENOMIC DNA]</scope>
    <source>
        <strain evidence="3">CGMCC 1.12376</strain>
    </source>
</reference>
<dbReference type="InterPro" id="IPR051675">
    <property type="entry name" value="Endo/Exo/Phosphatase_dom_1"/>
</dbReference>
<dbReference type="NCBIfam" id="TIGR00426">
    <property type="entry name" value="competence protein ComEA helix-hairpin-helix repeat region"/>
    <property type="match status" value="1"/>
</dbReference>
<sequence>MKKLVFVAGIGMAVILFFFLTENSVKEDNHSKSILAAKETGDSIVRPAEEVSPEYAIVDIKGEVNKPGVYEISLDSRVNDVIELAGGFTDHADTHLINLAQKIQDEMSIIVYKKGDENNTAGSGNGNAQGKVRINYATVEEIQSLNGIGPSKAQAIIQYREEHGLFQVPEDLLNVSGIGEKTLQNFIDQIQVP</sequence>
<dbReference type="Gene3D" id="3.10.560.10">
    <property type="entry name" value="Outer membrane lipoprotein wza domain like"/>
    <property type="match status" value="1"/>
</dbReference>
<proteinExistence type="predicted"/>
<keyword evidence="3" id="KW-1185">Reference proteome</keyword>
<dbReference type="PANTHER" id="PTHR21180">
    <property type="entry name" value="ENDONUCLEASE/EXONUCLEASE/PHOSPHATASE FAMILY DOMAIN-CONTAINING PROTEIN 1"/>
    <property type="match status" value="1"/>
</dbReference>
<comment type="caution">
    <text evidence="2">The sequence shown here is derived from an EMBL/GenBank/DDBJ whole genome shotgun (WGS) entry which is preliminary data.</text>
</comment>
<dbReference type="Gene3D" id="1.10.150.310">
    <property type="entry name" value="Tex RuvX-like domain-like"/>
    <property type="match status" value="1"/>
</dbReference>
<gene>
    <name evidence="2" type="ORF">ACFSBH_19775</name>
</gene>
<dbReference type="Pfam" id="PF12836">
    <property type="entry name" value="HHH_3"/>
    <property type="match status" value="1"/>
</dbReference>
<dbReference type="SUPFAM" id="SSF142984">
    <property type="entry name" value="Nqo1 middle domain-like"/>
    <property type="match status" value="1"/>
</dbReference>
<evidence type="ECO:0000313" key="3">
    <source>
        <dbReference type="Proteomes" id="UP001597221"/>
    </source>
</evidence>
<accession>A0ABW4HXG1</accession>
<evidence type="ECO:0000259" key="1">
    <source>
        <dbReference type="SMART" id="SM00278"/>
    </source>
</evidence>
<dbReference type="Proteomes" id="UP001597221">
    <property type="component" value="Unassembled WGS sequence"/>
</dbReference>
<dbReference type="PANTHER" id="PTHR21180:SF32">
    <property type="entry name" value="ENDONUCLEASE_EXONUCLEASE_PHOSPHATASE FAMILY DOMAIN-CONTAINING PROTEIN 1"/>
    <property type="match status" value="1"/>
</dbReference>
<feature type="domain" description="Helix-hairpin-helix DNA-binding motif class 1" evidence="1">
    <location>
        <begin position="140"/>
        <end position="159"/>
    </location>
</feature>
<dbReference type="InterPro" id="IPR003583">
    <property type="entry name" value="Hlx-hairpin-Hlx_DNA-bd_motif"/>
</dbReference>
<dbReference type="InterPro" id="IPR019554">
    <property type="entry name" value="Soluble_ligand-bd"/>
</dbReference>
<protein>
    <submittedName>
        <fullName evidence="2">Helix-hairpin-helix domain-containing protein</fullName>
    </submittedName>
</protein>
<dbReference type="InterPro" id="IPR010994">
    <property type="entry name" value="RuvA_2-like"/>
</dbReference>
<evidence type="ECO:0000313" key="2">
    <source>
        <dbReference type="EMBL" id="MFD1609862.1"/>
    </source>
</evidence>
<dbReference type="Pfam" id="PF10531">
    <property type="entry name" value="SLBB"/>
    <property type="match status" value="1"/>
</dbReference>
<dbReference type="SUPFAM" id="SSF47781">
    <property type="entry name" value="RuvA domain 2-like"/>
    <property type="match status" value="1"/>
</dbReference>
<dbReference type="SMART" id="SM00278">
    <property type="entry name" value="HhH1"/>
    <property type="match status" value="2"/>
</dbReference>
<name>A0ABW4HXG1_9BACI</name>
<dbReference type="EMBL" id="JBHUDE010000164">
    <property type="protein sequence ID" value="MFD1609862.1"/>
    <property type="molecule type" value="Genomic_DNA"/>
</dbReference>